<dbReference type="Proteomes" id="UP000192758">
    <property type="component" value="Unassembled WGS sequence"/>
</dbReference>
<dbReference type="GO" id="GO:0006281">
    <property type="term" value="P:DNA repair"/>
    <property type="evidence" value="ECO:0007669"/>
    <property type="project" value="UniProtKB-KW"/>
</dbReference>
<dbReference type="GO" id="GO:0006325">
    <property type="term" value="P:chromatin organization"/>
    <property type="evidence" value="ECO:0007669"/>
    <property type="project" value="UniProtKB-KW"/>
</dbReference>
<dbReference type="InterPro" id="IPR027238">
    <property type="entry name" value="RuvB-like"/>
</dbReference>
<comment type="subcellular location">
    <subcellularLocation>
        <location evidence="1">Nucleus</location>
    </subcellularLocation>
</comment>
<dbReference type="PANTHER" id="PTHR11093">
    <property type="entry name" value="RUVB-RELATED REPTIN AND PONTIN"/>
    <property type="match status" value="1"/>
</dbReference>
<keyword evidence="1" id="KW-0234">DNA repair</keyword>
<keyword evidence="1" id="KW-0547">Nucleotide-binding</keyword>
<evidence type="ECO:0000256" key="1">
    <source>
        <dbReference type="RuleBase" id="RU363048"/>
    </source>
</evidence>
<dbReference type="InterPro" id="IPR010339">
    <property type="entry name" value="TIP49_P-loop"/>
</dbReference>
<keyword evidence="1 3" id="KW-0347">Helicase</keyword>
<reference evidence="3 5" key="1">
    <citation type="journal article" date="2017" name="Environ. Microbiol.">
        <title>Decay of the glycolytic pathway and adaptation to intranuclear parasitism within Enterocytozoonidae microsporidia.</title>
        <authorList>
            <person name="Wiredu Boakye D."/>
            <person name="Jaroenlak P."/>
            <person name="Prachumwat A."/>
            <person name="Williams T.A."/>
            <person name="Bateman K.S."/>
            <person name="Itsathitphaisarn O."/>
            <person name="Sritunyalucksana K."/>
            <person name="Paszkiewicz K.H."/>
            <person name="Moore K.A."/>
            <person name="Stentiford G.D."/>
            <person name="Williams B.A."/>
        </authorList>
    </citation>
    <scope>NUCLEOTIDE SEQUENCE [LARGE SCALE GENOMIC DNA]</scope>
    <source>
        <strain evidence="3 5">TH1</strain>
    </source>
</reference>
<feature type="domain" description="TIP49 P-loop" evidence="2">
    <location>
        <begin position="77"/>
        <end position="194"/>
    </location>
</feature>
<dbReference type="STRING" id="646526.A0A1W0E2M9"/>
<gene>
    <name evidence="4" type="primary">RVB1</name>
    <name evidence="3" type="ORF">EHP00_2645</name>
    <name evidence="4" type="ORF">EHP00_621</name>
</gene>
<keyword evidence="1" id="KW-0805">Transcription regulation</keyword>
<keyword evidence="1" id="KW-0227">DNA damage</keyword>
<comment type="caution">
    <text evidence="3">The sequence shown here is derived from an EMBL/GenBank/DDBJ whole genome shotgun (WGS) entry which is preliminary data.</text>
</comment>
<dbReference type="InterPro" id="IPR012340">
    <property type="entry name" value="NA-bd_OB-fold"/>
</dbReference>
<keyword evidence="1" id="KW-0067">ATP-binding</keyword>
<dbReference type="GO" id="GO:0005634">
    <property type="term" value="C:nucleus"/>
    <property type="evidence" value="ECO:0007669"/>
    <property type="project" value="UniProtKB-SubCell"/>
</dbReference>
<proteinExistence type="inferred from homology"/>
<comment type="similarity">
    <text evidence="1">Belongs to the RuvB family.</text>
</comment>
<dbReference type="Pfam" id="PF06068">
    <property type="entry name" value="TIP49"/>
    <property type="match status" value="1"/>
</dbReference>
<dbReference type="VEuPathDB" id="MicrosporidiaDB:EHP00_621"/>
<evidence type="ECO:0000313" key="5">
    <source>
        <dbReference type="Proteomes" id="UP000192758"/>
    </source>
</evidence>
<comment type="catalytic activity">
    <reaction evidence="1">
        <text>ATP + H2O = ADP + phosphate + H(+)</text>
        <dbReference type="Rhea" id="RHEA:13065"/>
        <dbReference type="ChEBI" id="CHEBI:15377"/>
        <dbReference type="ChEBI" id="CHEBI:15378"/>
        <dbReference type="ChEBI" id="CHEBI:30616"/>
        <dbReference type="ChEBI" id="CHEBI:43474"/>
        <dbReference type="ChEBI" id="CHEBI:456216"/>
        <dbReference type="EC" id="3.6.4.12"/>
    </reaction>
</comment>
<dbReference type="OrthoDB" id="10060499at2759"/>
<sequence>MLKNKIFCLNALMLFNEKNKEWEMPGNHTQSKIIKRFMDFKCNSKVLNIQSDCLLFLNDIEEYGRFDNIITSNISIEDIILQTIKVDVKSIKQCCEGEITDIRSNDEYIEVDLMTTKESRTIRLNKNIQYQLENIFIGDILYAEPTMGVVRKLGRSENKRGEFDLEGCRYLPIPRTQVFREKEKEITVSLLELKNSLGDILQVEKYINENIQNILFKDTSILVKCKLTNESTHIIDKFTKGLDCVKFVLFNQHLGKNFLSLKLLTVKPEEMFVFYAKENVKKITEESLNAIKNIIDDKNVEKLHSLLKISNDSEDFYKKIKLFFYFIFYPKNDYFML</sequence>
<keyword evidence="1" id="KW-0539">Nucleus</keyword>
<dbReference type="GO" id="GO:0005524">
    <property type="term" value="F:ATP binding"/>
    <property type="evidence" value="ECO:0007669"/>
    <property type="project" value="UniProtKB-KW"/>
</dbReference>
<accession>A0A1W0E2M9</accession>
<dbReference type="VEuPathDB" id="MicrosporidiaDB:EHP00_2645"/>
<dbReference type="EC" id="3.6.4.12" evidence="1"/>
<dbReference type="AlphaFoldDB" id="A0A1W0E2M9"/>
<dbReference type="GO" id="GO:0003678">
    <property type="term" value="F:DNA helicase activity"/>
    <property type="evidence" value="ECO:0007669"/>
    <property type="project" value="UniProtKB-EC"/>
</dbReference>
<keyword evidence="5" id="KW-1185">Reference proteome</keyword>
<evidence type="ECO:0000313" key="4">
    <source>
        <dbReference type="EMBL" id="OQS55233.1"/>
    </source>
</evidence>
<protein>
    <recommendedName>
        <fullName evidence="1">RuvB-like helicase</fullName>
        <ecNumber evidence="1">3.6.4.12</ecNumber>
    </recommendedName>
</protein>
<dbReference type="Gene3D" id="2.40.50.360">
    <property type="entry name" value="RuvB-like helicase, domain II"/>
    <property type="match status" value="1"/>
</dbReference>
<dbReference type="EMBL" id="MNPJ01000012">
    <property type="protein sequence ID" value="OQS55233.1"/>
    <property type="molecule type" value="Genomic_DNA"/>
</dbReference>
<dbReference type="EMBL" id="MNPJ01000032">
    <property type="protein sequence ID" value="OQS53479.1"/>
    <property type="molecule type" value="Genomic_DNA"/>
</dbReference>
<comment type="function">
    <text evidence="1">DNA helicase participates in several chromatin remodeling complexes, including the SWR1 and the INO80 complexes.</text>
</comment>
<dbReference type="SUPFAM" id="SSF50249">
    <property type="entry name" value="Nucleic acid-binding proteins"/>
    <property type="match status" value="1"/>
</dbReference>
<evidence type="ECO:0000313" key="3">
    <source>
        <dbReference type="EMBL" id="OQS53479.1"/>
    </source>
</evidence>
<keyword evidence="1" id="KW-0804">Transcription</keyword>
<organism evidence="3 5">
    <name type="scientific">Ecytonucleospora hepatopenaei</name>
    <dbReference type="NCBI Taxonomy" id="646526"/>
    <lineage>
        <taxon>Eukaryota</taxon>
        <taxon>Fungi</taxon>
        <taxon>Fungi incertae sedis</taxon>
        <taxon>Microsporidia</taxon>
        <taxon>Enterocytozoonidae</taxon>
        <taxon>Ecytonucleospora</taxon>
    </lineage>
</organism>
<dbReference type="InterPro" id="IPR042487">
    <property type="entry name" value="RuvBL1/2_DNA/RNA_bd_dom"/>
</dbReference>
<keyword evidence="1" id="KW-0156">Chromatin regulator</keyword>
<keyword evidence="1" id="KW-0378">Hydrolase</keyword>
<name>A0A1W0E2M9_9MICR</name>
<evidence type="ECO:0000259" key="2">
    <source>
        <dbReference type="Pfam" id="PF06068"/>
    </source>
</evidence>
<dbReference type="GO" id="GO:0016787">
    <property type="term" value="F:hydrolase activity"/>
    <property type="evidence" value="ECO:0007669"/>
    <property type="project" value="UniProtKB-KW"/>
</dbReference>